<dbReference type="Gene3D" id="2.10.70.100">
    <property type="match status" value="1"/>
</dbReference>
<dbReference type="InterPro" id="IPR003018">
    <property type="entry name" value="GAF"/>
</dbReference>
<gene>
    <name evidence="5" type="ORF">GCM10010421_36660</name>
</gene>
<dbReference type="CDD" id="cd00130">
    <property type="entry name" value="PAS"/>
    <property type="match status" value="1"/>
</dbReference>
<evidence type="ECO:0000313" key="5">
    <source>
        <dbReference type="EMBL" id="GAA2442412.1"/>
    </source>
</evidence>
<name>A0ABP5X1C9_9ACTN</name>
<dbReference type="InterPro" id="IPR036457">
    <property type="entry name" value="PPM-type-like_dom_sf"/>
</dbReference>
<evidence type="ECO:0000256" key="2">
    <source>
        <dbReference type="SAM" id="MobiDB-lite"/>
    </source>
</evidence>
<dbReference type="SMART" id="SM01012">
    <property type="entry name" value="ANTAR"/>
    <property type="match status" value="1"/>
</dbReference>
<dbReference type="Pfam" id="PF08447">
    <property type="entry name" value="PAS_3"/>
    <property type="match status" value="1"/>
</dbReference>
<reference evidence="6" key="1">
    <citation type="journal article" date="2019" name="Int. J. Syst. Evol. Microbiol.">
        <title>The Global Catalogue of Microorganisms (GCM) 10K type strain sequencing project: providing services to taxonomists for standard genome sequencing and annotation.</title>
        <authorList>
            <consortium name="The Broad Institute Genomics Platform"/>
            <consortium name="The Broad Institute Genome Sequencing Center for Infectious Disease"/>
            <person name="Wu L."/>
            <person name="Ma J."/>
        </authorList>
    </citation>
    <scope>NUCLEOTIDE SEQUENCE [LARGE SCALE GENOMIC DNA]</scope>
    <source>
        <strain evidence="6">JCM 6922</strain>
    </source>
</reference>
<evidence type="ECO:0000256" key="1">
    <source>
        <dbReference type="ARBA" id="ARBA00022801"/>
    </source>
</evidence>
<dbReference type="Proteomes" id="UP001500460">
    <property type="component" value="Unassembled WGS sequence"/>
</dbReference>
<dbReference type="InterPro" id="IPR005561">
    <property type="entry name" value="ANTAR"/>
</dbReference>
<dbReference type="InterPro" id="IPR001610">
    <property type="entry name" value="PAC"/>
</dbReference>
<feature type="region of interest" description="Disordered" evidence="2">
    <location>
        <begin position="155"/>
        <end position="176"/>
    </location>
</feature>
<organism evidence="5 6">
    <name type="scientific">Streptomyces glaucus</name>
    <dbReference type="NCBI Taxonomy" id="284029"/>
    <lineage>
        <taxon>Bacteria</taxon>
        <taxon>Bacillati</taxon>
        <taxon>Actinomycetota</taxon>
        <taxon>Actinomycetes</taxon>
        <taxon>Kitasatosporales</taxon>
        <taxon>Streptomycetaceae</taxon>
        <taxon>Streptomyces</taxon>
    </lineage>
</organism>
<protein>
    <submittedName>
        <fullName evidence="5">SpoIIE family protein phosphatase</fullName>
    </submittedName>
</protein>
<evidence type="ECO:0000313" key="6">
    <source>
        <dbReference type="Proteomes" id="UP001500460"/>
    </source>
</evidence>
<dbReference type="SMART" id="SM00086">
    <property type="entry name" value="PAC"/>
    <property type="match status" value="1"/>
</dbReference>
<dbReference type="InterPro" id="IPR052016">
    <property type="entry name" value="Bact_Sigma-Reg"/>
</dbReference>
<dbReference type="InterPro" id="IPR035965">
    <property type="entry name" value="PAS-like_dom_sf"/>
</dbReference>
<dbReference type="Pfam" id="PF01590">
    <property type="entry name" value="GAF"/>
    <property type="match status" value="1"/>
</dbReference>
<keyword evidence="6" id="KW-1185">Reference proteome</keyword>
<dbReference type="PANTHER" id="PTHR43156:SF2">
    <property type="entry name" value="STAGE II SPORULATION PROTEIN E"/>
    <property type="match status" value="1"/>
</dbReference>
<feature type="domain" description="ANTAR" evidence="4">
    <location>
        <begin position="80"/>
        <end position="141"/>
    </location>
</feature>
<sequence length="858" mass="91471">MRRGVRAVCGAGAPDAGAAQPVAAPGARHAAGPGCPCRVRAKKPVIPPGSMCDARRVTSEPAVPAGSGAAPETAALARVVARQRAEMDRLRDLAATSAVLERAKGAVMALTGCSADAARELLAQRARAEHRTLLEECWITLGSLVPPLVPAGREPELPAGASGRAPGVPVPATLPAPDDLSPALGRLAKALVHTETSRDLARCLLEHLAPETGADAVMIYARLSAGGLELVGHAGIDDTLAAQWHQVPPLTGVAALDALRAGEPRWLEDIERDRERYLLIGDPPQRWRSRAWLPVPAGDTAGVCLGVLRGGGGPFSPRDRRYLEEVVRLCAGWLRAFDARQERAPRGAADAVQAVFDALPVAAMLLTPLRAPSGEVRDWRVDAATGPAGDVVGGTGAELIGRRLLDCFPGVADRPLWQGFLHTLATGEPYEGEPFAHQGVVAGAAELSTYAVRVARLGGRLVVTWIRQDSSDRQEQRLADLQRLGSLGWVNWNLVTREAGWSSQVFALFGRDPAHGPVRLGDLPGLALPEDMPALARAVGELVQGGRPLDVPFRIRTPAGVRHLRFVAETVTDADGTPVEVHGFVQDLTARRRAELALVESERAILTQHEVLRTERTLAARLQHALLPLPRRPVRLAGLRVEVAYLPAQSGVHVGGDWFSAIELPDGDALFVVGDVAGHGVDAVATMAQLRFTAKGMVITGSSLTGALARLNTLLLHSRDSHGTATMVLARYDPAGRRLLWAQAGHLPPLLLRGGEVRYLDRPSGMLLGATSAPVFREAQCRLEPGDRVLLYTDGLVERPPDSLDRGLERLARAVAAHHADRPGSLGPLLAEMLEGERRDDVCVLDIRVPREEAEEPV</sequence>
<dbReference type="InterPro" id="IPR013655">
    <property type="entry name" value="PAS_fold_3"/>
</dbReference>
<proteinExistence type="predicted"/>
<dbReference type="SUPFAM" id="SSF81606">
    <property type="entry name" value="PP2C-like"/>
    <property type="match status" value="1"/>
</dbReference>
<evidence type="ECO:0000259" key="3">
    <source>
        <dbReference type="PROSITE" id="PS50113"/>
    </source>
</evidence>
<dbReference type="InterPro" id="IPR000700">
    <property type="entry name" value="PAS-assoc_C"/>
</dbReference>
<dbReference type="InterPro" id="IPR000014">
    <property type="entry name" value="PAS"/>
</dbReference>
<dbReference type="PROSITE" id="PS50921">
    <property type="entry name" value="ANTAR"/>
    <property type="match status" value="1"/>
</dbReference>
<dbReference type="EMBL" id="BAAATK010000022">
    <property type="protein sequence ID" value="GAA2442412.1"/>
    <property type="molecule type" value="Genomic_DNA"/>
</dbReference>
<evidence type="ECO:0000259" key="4">
    <source>
        <dbReference type="PROSITE" id="PS50921"/>
    </source>
</evidence>
<dbReference type="Gene3D" id="3.60.40.10">
    <property type="entry name" value="PPM-type phosphatase domain"/>
    <property type="match status" value="1"/>
</dbReference>
<accession>A0ABP5X1C9</accession>
<dbReference type="InterPro" id="IPR029016">
    <property type="entry name" value="GAF-like_dom_sf"/>
</dbReference>
<feature type="domain" description="PAC" evidence="3">
    <location>
        <begin position="549"/>
        <end position="600"/>
    </location>
</feature>
<dbReference type="SUPFAM" id="SSF55785">
    <property type="entry name" value="PYP-like sensor domain (PAS domain)"/>
    <property type="match status" value="2"/>
</dbReference>
<dbReference type="Gene3D" id="3.30.450.20">
    <property type="entry name" value="PAS domain"/>
    <property type="match status" value="2"/>
</dbReference>
<dbReference type="Gene3D" id="3.30.450.40">
    <property type="match status" value="1"/>
</dbReference>
<dbReference type="SMART" id="SM00331">
    <property type="entry name" value="PP2C_SIG"/>
    <property type="match status" value="1"/>
</dbReference>
<dbReference type="PANTHER" id="PTHR43156">
    <property type="entry name" value="STAGE II SPORULATION PROTEIN E-RELATED"/>
    <property type="match status" value="1"/>
</dbReference>
<dbReference type="Pfam" id="PF07228">
    <property type="entry name" value="SpoIIE"/>
    <property type="match status" value="1"/>
</dbReference>
<comment type="caution">
    <text evidence="5">The sequence shown here is derived from an EMBL/GenBank/DDBJ whole genome shotgun (WGS) entry which is preliminary data.</text>
</comment>
<dbReference type="Pfam" id="PF03861">
    <property type="entry name" value="ANTAR"/>
    <property type="match status" value="1"/>
</dbReference>
<dbReference type="SUPFAM" id="SSF55781">
    <property type="entry name" value="GAF domain-like"/>
    <property type="match status" value="1"/>
</dbReference>
<dbReference type="InterPro" id="IPR001932">
    <property type="entry name" value="PPM-type_phosphatase-like_dom"/>
</dbReference>
<dbReference type="PROSITE" id="PS50113">
    <property type="entry name" value="PAC"/>
    <property type="match status" value="1"/>
</dbReference>
<keyword evidence="1" id="KW-0378">Hydrolase</keyword>